<dbReference type="RefSeq" id="WP_074461913.1">
    <property type="nucleotide sequence ID" value="NZ_FMUR01000007.1"/>
</dbReference>
<protein>
    <submittedName>
        <fullName evidence="4">Uncharacterized conserved protein YecT, DUF1311 family</fullName>
    </submittedName>
</protein>
<dbReference type="Pfam" id="PF07007">
    <property type="entry name" value="LprI"/>
    <property type="match status" value="1"/>
</dbReference>
<keyword evidence="2" id="KW-0732">Signal</keyword>
<feature type="region of interest" description="Disordered" evidence="1">
    <location>
        <begin position="24"/>
        <end position="70"/>
    </location>
</feature>
<dbReference type="OrthoDB" id="1956031at2"/>
<gene>
    <name evidence="4" type="ORF">SAMN02910451_01242</name>
</gene>
<dbReference type="PANTHER" id="PTHR39176">
    <property type="entry name" value="PERIPLASMIC PROTEIN-RELATED"/>
    <property type="match status" value="1"/>
</dbReference>
<feature type="compositionally biased region" description="Acidic residues" evidence="1">
    <location>
        <begin position="38"/>
        <end position="70"/>
    </location>
</feature>
<feature type="domain" description="Lysozyme inhibitor LprI-like N-terminal" evidence="3">
    <location>
        <begin position="114"/>
        <end position="202"/>
    </location>
</feature>
<feature type="chain" id="PRO_5039538034" evidence="2">
    <location>
        <begin position="21"/>
        <end position="316"/>
    </location>
</feature>
<dbReference type="PROSITE" id="PS51257">
    <property type="entry name" value="PROKAR_LIPOPROTEIN"/>
    <property type="match status" value="1"/>
</dbReference>
<proteinExistence type="predicted"/>
<reference evidence="5" key="1">
    <citation type="submission" date="2016-10" db="EMBL/GenBank/DDBJ databases">
        <authorList>
            <person name="Varghese N."/>
            <person name="Submissions S."/>
        </authorList>
    </citation>
    <scope>NUCLEOTIDE SEQUENCE [LARGE SCALE GENOMIC DNA]</scope>
    <source>
        <strain evidence="5">XBD2006</strain>
    </source>
</reference>
<evidence type="ECO:0000256" key="2">
    <source>
        <dbReference type="SAM" id="SignalP"/>
    </source>
</evidence>
<dbReference type="Proteomes" id="UP000183047">
    <property type="component" value="Unassembled WGS sequence"/>
</dbReference>
<organism evidence="4 5">
    <name type="scientific">Butyrivibrio hungatei</name>
    <dbReference type="NCBI Taxonomy" id="185008"/>
    <lineage>
        <taxon>Bacteria</taxon>
        <taxon>Bacillati</taxon>
        <taxon>Bacillota</taxon>
        <taxon>Clostridia</taxon>
        <taxon>Lachnospirales</taxon>
        <taxon>Lachnospiraceae</taxon>
        <taxon>Butyrivibrio</taxon>
    </lineage>
</organism>
<dbReference type="Gene3D" id="1.20.1270.180">
    <property type="match status" value="1"/>
</dbReference>
<evidence type="ECO:0000313" key="5">
    <source>
        <dbReference type="Proteomes" id="UP000183047"/>
    </source>
</evidence>
<evidence type="ECO:0000256" key="1">
    <source>
        <dbReference type="SAM" id="MobiDB-lite"/>
    </source>
</evidence>
<feature type="compositionally biased region" description="Polar residues" evidence="1">
    <location>
        <begin position="27"/>
        <end position="37"/>
    </location>
</feature>
<sequence>MKKKLLLITMAISIGMTACGSEKLETTDNADSNSIEITDNDSSDADMELSEDAVTDSSEDITSDVGDENANESAIGDLSSEIKAKVEGIQASGCTLQEELEQVESLEAAYTDIAAETQMEMNMVASYGTEVWDAELNGLWKRMSNELDATTKEKVLKEQREWNEIKEKAAKGMTTMYEGGSIQPMIYAQELANINKNRCYVLASIYAKKLGQSVKIPARKEYGAYIDNQGTGDVYSELYIYEGQESGSAFADIGIYKLTTFHGDVTKTSDGYDFEDQEGRVKGKITYSNEGASFEVTESAAGLANVGDKYEFPWAF</sequence>
<name>A0A1G5CUY2_9FIRM</name>
<accession>A0A1G5CUY2</accession>
<feature type="signal peptide" evidence="2">
    <location>
        <begin position="1"/>
        <end position="20"/>
    </location>
</feature>
<keyword evidence="5" id="KW-1185">Reference proteome</keyword>
<dbReference type="InterPro" id="IPR009739">
    <property type="entry name" value="LprI-like_N"/>
</dbReference>
<dbReference type="EMBL" id="FMUR01000007">
    <property type="protein sequence ID" value="SCY06293.1"/>
    <property type="molecule type" value="Genomic_DNA"/>
</dbReference>
<evidence type="ECO:0000259" key="3">
    <source>
        <dbReference type="Pfam" id="PF07007"/>
    </source>
</evidence>
<evidence type="ECO:0000313" key="4">
    <source>
        <dbReference type="EMBL" id="SCY06293.1"/>
    </source>
</evidence>
<dbReference type="AlphaFoldDB" id="A0A1G5CUY2"/>
<dbReference type="PANTHER" id="PTHR39176:SF1">
    <property type="entry name" value="PERIPLASMIC PROTEIN"/>
    <property type="match status" value="1"/>
</dbReference>